<keyword evidence="6" id="KW-1185">Reference proteome</keyword>
<keyword evidence="2" id="KW-0963">Cytoplasm</keyword>
<name>A0A0N4ZWU2_PARTI</name>
<protein>
    <recommendedName>
        <fullName evidence="5">Dynactin subunit 5</fullName>
    </recommendedName>
</protein>
<comment type="subcellular location">
    <subcellularLocation>
        <location evidence="1">Cytoplasm</location>
        <location evidence="1">Cytoskeleton</location>
    </subcellularLocation>
</comment>
<evidence type="ECO:0000256" key="3">
    <source>
        <dbReference type="ARBA" id="ARBA00023212"/>
    </source>
</evidence>
<evidence type="ECO:0000256" key="1">
    <source>
        <dbReference type="ARBA" id="ARBA00004245"/>
    </source>
</evidence>
<dbReference type="SUPFAM" id="SSF51161">
    <property type="entry name" value="Trimeric LpxA-like enzymes"/>
    <property type="match status" value="1"/>
</dbReference>
<dbReference type="WBParaSite" id="PTRK_0001315800.1">
    <property type="protein sequence ID" value="PTRK_0001315800.1"/>
    <property type="gene ID" value="PTRK_0001315800"/>
</dbReference>
<organism evidence="6 7">
    <name type="scientific">Parastrongyloides trichosuri</name>
    <name type="common">Possum-specific nematode worm</name>
    <dbReference type="NCBI Taxonomy" id="131310"/>
    <lineage>
        <taxon>Eukaryota</taxon>
        <taxon>Metazoa</taxon>
        <taxon>Ecdysozoa</taxon>
        <taxon>Nematoda</taxon>
        <taxon>Chromadorea</taxon>
        <taxon>Rhabditida</taxon>
        <taxon>Tylenchina</taxon>
        <taxon>Panagrolaimomorpha</taxon>
        <taxon>Strongyloidoidea</taxon>
        <taxon>Strongyloididae</taxon>
        <taxon>Parastrongyloides</taxon>
    </lineage>
</organism>
<evidence type="ECO:0000313" key="6">
    <source>
        <dbReference type="Proteomes" id="UP000038045"/>
    </source>
</evidence>
<reference evidence="7" key="1">
    <citation type="submission" date="2017-02" db="UniProtKB">
        <authorList>
            <consortium name="WormBaseParasite"/>
        </authorList>
    </citation>
    <scope>IDENTIFICATION</scope>
</reference>
<dbReference type="GO" id="GO:0005869">
    <property type="term" value="C:dynactin complex"/>
    <property type="evidence" value="ECO:0007669"/>
    <property type="project" value="TreeGrafter"/>
</dbReference>
<evidence type="ECO:0000313" key="7">
    <source>
        <dbReference type="WBParaSite" id="PTRK_0001315800.1"/>
    </source>
</evidence>
<evidence type="ECO:0000256" key="5">
    <source>
        <dbReference type="ARBA" id="ARBA00034865"/>
    </source>
</evidence>
<dbReference type="InterPro" id="IPR047125">
    <property type="entry name" value="DCTN5"/>
</dbReference>
<dbReference type="PANTHER" id="PTHR46126:SF1">
    <property type="entry name" value="DYNACTIN SUBUNIT 5"/>
    <property type="match status" value="1"/>
</dbReference>
<dbReference type="Gene3D" id="2.160.10.10">
    <property type="entry name" value="Hexapeptide repeat proteins"/>
    <property type="match status" value="1"/>
</dbReference>
<evidence type="ECO:0000256" key="2">
    <source>
        <dbReference type="ARBA" id="ARBA00022490"/>
    </source>
</evidence>
<evidence type="ECO:0000256" key="4">
    <source>
        <dbReference type="ARBA" id="ARBA00034706"/>
    </source>
</evidence>
<dbReference type="Pfam" id="PF21711">
    <property type="entry name" value="DCTN5"/>
    <property type="match status" value="1"/>
</dbReference>
<accession>A0A0N4ZWU2</accession>
<keyword evidence="3" id="KW-0206">Cytoskeleton</keyword>
<sequence length="185" mass="20843">MTELPRIYYKKDDYFETTTGNRIAKNCSLSGSVNLILNGKVTVMDRCTLRGDLNMIRIGKFTVIKEDCTIRPSYKLYKKGLMVYTNQIGDNVFIEENCIIMSIQMGAYVFVGKNSVIGRGVHIKECCQILPNTVIASNATFPPFSVIGGNPAKVVGETPKNFQYMMVEMTQEFYEKFTAKQTGQL</sequence>
<proteinExistence type="inferred from homology"/>
<dbReference type="PANTHER" id="PTHR46126">
    <property type="entry name" value="DYNACTIN SUBUNIT 5"/>
    <property type="match status" value="1"/>
</dbReference>
<dbReference type="AlphaFoldDB" id="A0A0N4ZWU2"/>
<dbReference type="InterPro" id="IPR011004">
    <property type="entry name" value="Trimer_LpxA-like_sf"/>
</dbReference>
<dbReference type="CDD" id="cd03359">
    <property type="entry name" value="LbH_Dynactin_5"/>
    <property type="match status" value="1"/>
</dbReference>
<dbReference type="Proteomes" id="UP000038045">
    <property type="component" value="Unplaced"/>
</dbReference>
<comment type="similarity">
    <text evidence="4">Belongs to the dynactin subunits 5/6 family. Dynactin subunit 5 subfamily.</text>
</comment>
<dbReference type="STRING" id="131310.A0A0N4ZWU2"/>